<dbReference type="FunFam" id="3.40.630.30:FF:000064">
    <property type="entry name" value="GNAT family acetyltransferase"/>
    <property type="match status" value="1"/>
</dbReference>
<sequence length="159" mass="18303">MNFTIREAVKNDMFDVLKLIKELAHFEKEADAVQVTVEDLEKDGFGETPLFNCFVAEIDAEIVGMALFYPRYSTWKGPTIHLEDLIVTENKRGLKIGGALYAKVIEFGYKKGVRRIEWAVLDWNKPAIDFYEKSGARVLRDWNTVHIENDAIKNYINSL</sequence>
<dbReference type="OrthoDB" id="9805924at2"/>
<dbReference type="CDD" id="cd04301">
    <property type="entry name" value="NAT_SF"/>
    <property type="match status" value="1"/>
</dbReference>
<dbReference type="STRING" id="593133.SAMN04488006_0946"/>
<dbReference type="InterPro" id="IPR000182">
    <property type="entry name" value="GNAT_dom"/>
</dbReference>
<evidence type="ECO:0000259" key="4">
    <source>
        <dbReference type="PROSITE" id="PS51186"/>
    </source>
</evidence>
<dbReference type="InterPro" id="IPR016181">
    <property type="entry name" value="Acyl_CoA_acyltransferase"/>
</dbReference>
<keyword evidence="2 5" id="KW-0808">Transferase</keyword>
<gene>
    <name evidence="5" type="ORF">SAMN04488006_0946</name>
</gene>
<evidence type="ECO:0000256" key="1">
    <source>
        <dbReference type="ARBA" id="ARBA00008694"/>
    </source>
</evidence>
<keyword evidence="3" id="KW-0012">Acyltransferase</keyword>
<dbReference type="GO" id="GO:0008080">
    <property type="term" value="F:N-acetyltransferase activity"/>
    <property type="evidence" value="ECO:0007669"/>
    <property type="project" value="UniProtKB-ARBA"/>
</dbReference>
<proteinExistence type="inferred from homology"/>
<protein>
    <submittedName>
        <fullName evidence="5">Predicted N-acetyltransferase YhbS</fullName>
    </submittedName>
</protein>
<dbReference type="PANTHER" id="PTHR10545:SF29">
    <property type="entry name" value="GH14572P-RELATED"/>
    <property type="match status" value="1"/>
</dbReference>
<accession>A0A1I6PEG6</accession>
<dbReference type="PROSITE" id="PS51186">
    <property type="entry name" value="GNAT"/>
    <property type="match status" value="1"/>
</dbReference>
<dbReference type="Gene3D" id="3.40.630.30">
    <property type="match status" value="1"/>
</dbReference>
<dbReference type="EMBL" id="FOZP01000002">
    <property type="protein sequence ID" value="SFS38468.1"/>
    <property type="molecule type" value="Genomic_DNA"/>
</dbReference>
<dbReference type="Pfam" id="PF00583">
    <property type="entry name" value="Acetyltransf_1"/>
    <property type="match status" value="1"/>
</dbReference>
<evidence type="ECO:0000256" key="2">
    <source>
        <dbReference type="ARBA" id="ARBA00022679"/>
    </source>
</evidence>
<dbReference type="SUPFAM" id="SSF55729">
    <property type="entry name" value="Acyl-CoA N-acyltransferases (Nat)"/>
    <property type="match status" value="1"/>
</dbReference>
<dbReference type="InterPro" id="IPR051016">
    <property type="entry name" value="Diverse_Substrate_AcTransf"/>
</dbReference>
<comment type="similarity">
    <text evidence="1">Belongs to the acetyltransferase family.</text>
</comment>
<name>A0A1I6PEG6_9FLAO</name>
<dbReference type="Proteomes" id="UP000199312">
    <property type="component" value="Unassembled WGS sequence"/>
</dbReference>
<reference evidence="6" key="1">
    <citation type="submission" date="2016-10" db="EMBL/GenBank/DDBJ databases">
        <authorList>
            <person name="Varghese N."/>
            <person name="Submissions S."/>
        </authorList>
    </citation>
    <scope>NUCLEOTIDE SEQUENCE [LARGE SCALE GENOMIC DNA]</scope>
    <source>
        <strain evidence="6">DSM 24450</strain>
    </source>
</reference>
<keyword evidence="6" id="KW-1185">Reference proteome</keyword>
<dbReference type="PANTHER" id="PTHR10545">
    <property type="entry name" value="DIAMINE N-ACETYLTRANSFERASE"/>
    <property type="match status" value="1"/>
</dbReference>
<evidence type="ECO:0000256" key="3">
    <source>
        <dbReference type="ARBA" id="ARBA00023315"/>
    </source>
</evidence>
<dbReference type="RefSeq" id="WP_090223348.1">
    <property type="nucleotide sequence ID" value="NZ_FOZP01000002.1"/>
</dbReference>
<organism evidence="5 6">
    <name type="scientific">Lutibacter maritimus</name>
    <dbReference type="NCBI Taxonomy" id="593133"/>
    <lineage>
        <taxon>Bacteria</taxon>
        <taxon>Pseudomonadati</taxon>
        <taxon>Bacteroidota</taxon>
        <taxon>Flavobacteriia</taxon>
        <taxon>Flavobacteriales</taxon>
        <taxon>Flavobacteriaceae</taxon>
        <taxon>Lutibacter</taxon>
    </lineage>
</organism>
<evidence type="ECO:0000313" key="6">
    <source>
        <dbReference type="Proteomes" id="UP000199312"/>
    </source>
</evidence>
<dbReference type="AlphaFoldDB" id="A0A1I6PEG6"/>
<feature type="domain" description="N-acetyltransferase" evidence="4">
    <location>
        <begin position="3"/>
        <end position="156"/>
    </location>
</feature>
<evidence type="ECO:0000313" key="5">
    <source>
        <dbReference type="EMBL" id="SFS38468.1"/>
    </source>
</evidence>